<name>A0A9P9JPY7_9HYPO</name>
<feature type="compositionally biased region" description="Pro residues" evidence="10">
    <location>
        <begin position="401"/>
        <end position="414"/>
    </location>
</feature>
<feature type="compositionally biased region" description="Polar residues" evidence="10">
    <location>
        <begin position="947"/>
        <end position="962"/>
    </location>
</feature>
<feature type="compositionally biased region" description="Polar residues" evidence="10">
    <location>
        <begin position="382"/>
        <end position="393"/>
    </location>
</feature>
<dbReference type="SUPFAM" id="SSF48350">
    <property type="entry name" value="GTPase activation domain, GAP"/>
    <property type="match status" value="1"/>
</dbReference>
<evidence type="ECO:0000256" key="8">
    <source>
        <dbReference type="ARBA" id="ARBA00023242"/>
    </source>
</evidence>
<dbReference type="PROSITE" id="PS50238">
    <property type="entry name" value="RHOGAP"/>
    <property type="match status" value="1"/>
</dbReference>
<dbReference type="InterPro" id="IPR001138">
    <property type="entry name" value="Zn2Cys6_DnaBD"/>
</dbReference>
<evidence type="ECO:0000256" key="10">
    <source>
        <dbReference type="SAM" id="MobiDB-lite"/>
    </source>
</evidence>
<feature type="compositionally biased region" description="Polar residues" evidence="10">
    <location>
        <begin position="1545"/>
        <end position="1556"/>
    </location>
</feature>
<dbReference type="GO" id="GO:0005634">
    <property type="term" value="C:nucleus"/>
    <property type="evidence" value="ECO:0007669"/>
    <property type="project" value="UniProtKB-SubCell"/>
</dbReference>
<keyword evidence="2" id="KW-0343">GTPase activation</keyword>
<dbReference type="PROSITE" id="PS50048">
    <property type="entry name" value="ZN2_CY6_FUNGAL_2"/>
    <property type="match status" value="1"/>
</dbReference>
<dbReference type="SMART" id="SM00324">
    <property type="entry name" value="RhoGAP"/>
    <property type="match status" value="1"/>
</dbReference>
<feature type="compositionally biased region" description="Basic and acidic residues" evidence="10">
    <location>
        <begin position="429"/>
        <end position="439"/>
    </location>
</feature>
<feature type="compositionally biased region" description="Pro residues" evidence="10">
    <location>
        <begin position="107"/>
        <end position="118"/>
    </location>
</feature>
<dbReference type="SMART" id="SM00233">
    <property type="entry name" value="PH"/>
    <property type="match status" value="1"/>
</dbReference>
<keyword evidence="8" id="KW-0539">Nucleus</keyword>
<keyword evidence="9" id="KW-0175">Coiled coil</keyword>
<dbReference type="SUPFAM" id="SSF50729">
    <property type="entry name" value="PH domain-like"/>
    <property type="match status" value="1"/>
</dbReference>
<dbReference type="SMART" id="SM00066">
    <property type="entry name" value="GAL4"/>
    <property type="match status" value="1"/>
</dbReference>
<evidence type="ECO:0000256" key="7">
    <source>
        <dbReference type="ARBA" id="ARBA00023163"/>
    </source>
</evidence>
<feature type="region of interest" description="Disordered" evidence="10">
    <location>
        <begin position="876"/>
        <end position="901"/>
    </location>
</feature>
<dbReference type="GO" id="GO:0001216">
    <property type="term" value="F:DNA-binding transcription activator activity"/>
    <property type="evidence" value="ECO:0007669"/>
    <property type="project" value="UniProtKB-ARBA"/>
</dbReference>
<feature type="domain" description="Zn(2)-C6 fungal-type" evidence="12">
    <location>
        <begin position="1605"/>
        <end position="1638"/>
    </location>
</feature>
<evidence type="ECO:0000259" key="13">
    <source>
        <dbReference type="PROSITE" id="PS50238"/>
    </source>
</evidence>
<feature type="compositionally biased region" description="Basic and acidic residues" evidence="10">
    <location>
        <begin position="565"/>
        <end position="576"/>
    </location>
</feature>
<dbReference type="FunFam" id="4.10.240.10:FF:000003">
    <property type="entry name" value="C6 transcription factor (Leu3)"/>
    <property type="match status" value="1"/>
</dbReference>
<keyword evidence="5" id="KW-0805">Transcription regulation</keyword>
<evidence type="ECO:0000259" key="12">
    <source>
        <dbReference type="PROSITE" id="PS50048"/>
    </source>
</evidence>
<evidence type="ECO:0000313" key="14">
    <source>
        <dbReference type="EMBL" id="KAH7171170.1"/>
    </source>
</evidence>
<dbReference type="InterPro" id="IPR036864">
    <property type="entry name" value="Zn2-C6_fun-type_DNA-bd_sf"/>
</dbReference>
<dbReference type="Gene3D" id="4.10.240.10">
    <property type="entry name" value="Zn(2)-C6 fungal-type DNA-binding domain"/>
    <property type="match status" value="1"/>
</dbReference>
<feature type="compositionally biased region" description="Basic residues" evidence="10">
    <location>
        <begin position="1047"/>
        <end position="1058"/>
    </location>
</feature>
<evidence type="ECO:0008006" key="16">
    <source>
        <dbReference type="Google" id="ProtNLM"/>
    </source>
</evidence>
<evidence type="ECO:0000256" key="3">
    <source>
        <dbReference type="ARBA" id="ARBA00022723"/>
    </source>
</evidence>
<dbReference type="GO" id="GO:0000981">
    <property type="term" value="F:DNA-binding transcription factor activity, RNA polymerase II-specific"/>
    <property type="evidence" value="ECO:0007669"/>
    <property type="project" value="InterPro"/>
</dbReference>
<feature type="region of interest" description="Disordered" evidence="10">
    <location>
        <begin position="1522"/>
        <end position="1601"/>
    </location>
</feature>
<keyword evidence="7" id="KW-0804">Transcription</keyword>
<dbReference type="Gene3D" id="2.30.29.30">
    <property type="entry name" value="Pleckstrin-homology domain (PH domain)/Phosphotyrosine-binding domain (PTB)"/>
    <property type="match status" value="1"/>
</dbReference>
<feature type="compositionally biased region" description="Polar residues" evidence="10">
    <location>
        <begin position="2326"/>
        <end position="2339"/>
    </location>
</feature>
<evidence type="ECO:0000256" key="1">
    <source>
        <dbReference type="ARBA" id="ARBA00004123"/>
    </source>
</evidence>
<dbReference type="PANTHER" id="PTHR31845">
    <property type="entry name" value="FINGER DOMAIN PROTEIN, PUTATIVE-RELATED"/>
    <property type="match status" value="1"/>
</dbReference>
<feature type="region of interest" description="Disordered" evidence="10">
    <location>
        <begin position="2306"/>
        <end position="2362"/>
    </location>
</feature>
<feature type="compositionally biased region" description="Low complexity" evidence="10">
    <location>
        <begin position="130"/>
        <end position="143"/>
    </location>
</feature>
<evidence type="ECO:0000256" key="2">
    <source>
        <dbReference type="ARBA" id="ARBA00022468"/>
    </source>
</evidence>
<dbReference type="PANTHER" id="PTHR31845:SF39">
    <property type="entry name" value="TRANSCRIPTION FACTOR PBCR-RELATED"/>
    <property type="match status" value="1"/>
</dbReference>
<feature type="compositionally biased region" description="Pro residues" evidence="10">
    <location>
        <begin position="510"/>
        <end position="521"/>
    </location>
</feature>
<organism evidence="14 15">
    <name type="scientific">Dactylonectria macrodidyma</name>
    <dbReference type="NCBI Taxonomy" id="307937"/>
    <lineage>
        <taxon>Eukaryota</taxon>
        <taxon>Fungi</taxon>
        <taxon>Dikarya</taxon>
        <taxon>Ascomycota</taxon>
        <taxon>Pezizomycotina</taxon>
        <taxon>Sordariomycetes</taxon>
        <taxon>Hypocreomycetidae</taxon>
        <taxon>Hypocreales</taxon>
        <taxon>Nectriaceae</taxon>
        <taxon>Dactylonectria</taxon>
    </lineage>
</organism>
<feature type="region of interest" description="Disordered" evidence="10">
    <location>
        <begin position="2224"/>
        <end position="2257"/>
    </location>
</feature>
<feature type="compositionally biased region" description="Polar residues" evidence="10">
    <location>
        <begin position="876"/>
        <end position="892"/>
    </location>
</feature>
<dbReference type="Proteomes" id="UP000738349">
    <property type="component" value="Unassembled WGS sequence"/>
</dbReference>
<evidence type="ECO:0000313" key="15">
    <source>
        <dbReference type="Proteomes" id="UP000738349"/>
    </source>
</evidence>
<dbReference type="CDD" id="cd13277">
    <property type="entry name" value="PH_Bem3"/>
    <property type="match status" value="1"/>
</dbReference>
<feature type="compositionally biased region" description="Basic and acidic residues" evidence="10">
    <location>
        <begin position="1587"/>
        <end position="1601"/>
    </location>
</feature>
<feature type="compositionally biased region" description="Acidic residues" evidence="10">
    <location>
        <begin position="536"/>
        <end position="550"/>
    </location>
</feature>
<dbReference type="InterPro" id="IPR000198">
    <property type="entry name" value="RhoGAP_dom"/>
</dbReference>
<evidence type="ECO:0000256" key="9">
    <source>
        <dbReference type="SAM" id="Coils"/>
    </source>
</evidence>
<feature type="domain" description="Rho-GAP" evidence="13">
    <location>
        <begin position="1193"/>
        <end position="1389"/>
    </location>
</feature>
<evidence type="ECO:0000256" key="5">
    <source>
        <dbReference type="ARBA" id="ARBA00023015"/>
    </source>
</evidence>
<feature type="compositionally biased region" description="Polar residues" evidence="10">
    <location>
        <begin position="1122"/>
        <end position="1138"/>
    </location>
</feature>
<dbReference type="SUPFAM" id="SSF57701">
    <property type="entry name" value="Zn2/Cys6 DNA-binding domain"/>
    <property type="match status" value="1"/>
</dbReference>
<feature type="region of interest" description="Disordered" evidence="10">
    <location>
        <begin position="947"/>
        <end position="968"/>
    </location>
</feature>
<comment type="caution">
    <text evidence="14">The sequence shown here is derived from an EMBL/GenBank/DDBJ whole genome shotgun (WGS) entry which is preliminary data.</text>
</comment>
<keyword evidence="15" id="KW-1185">Reference proteome</keyword>
<sequence>MSQLALRSAQVAPTTSASSSSAGAIGSGSASTPATANSLAASASVSTSVSASTSTNSISSDAVVQAVAHDLHHLHSQQGFLGQDSPTVGRITFSNSPFLSLDSLSPGPSPRSPRPPISSPLSTGKSLAYSPTSPSPRSVSFPFRQPPSPAISAEQAPTTRVVRVQPTETAFYSDSSDSDSPEPRIPRFVHPYPGNPNDSRTVSDPVTFKPSQGSFSTPRPAMAGPVAAAQAASSKVVPRNSSIDSAISAISAKSQGANGPQDAQNGPTDIARLIKTAGSPEAVIQYLLKEKQSQSQQNTQLWRLVDKQRAMILGLNKDLERALQDKEKYRKKLKEVMAIPAISMASGSKGKGQNEPTLPGTTIPRVDIERAKNHIIAPDSPTLDSDSTKNSPIEVTLAPYPITPPADQPNPPPSAVGEILHPAHAMPKPQDHALDKFDHEEDDRAADRVRKEKADQQLNEIPFNLSLPPSRSLPSEPPRMPPPKPPMGHLPTVAVVEATPQADEGIAKFPAPPPRKPPPAPLQLKQDRPSNVIAPPDDDESDSDYDDLLEVNEILHEKRGRRRTRSEDDREREIIAIREAAARSASKKSKSSQPASPRDDESAAMPPLVMQDAGPASLAGMLSVQNTREIPAPLMSPGLPASPRPFNLKAPVNSPPLSPRKAGQFPTGALAPRPPRQPIPLPPNTPLATPASVNVVEGPSSPRVQASSQIPGLGITDTAANRSSPTERTRIFKGLVTEEYPDLLLPPNALPSIEVKVASSRMKPSRASMMSLTQLEEDPVFTLAVISRADKGELWRVEKESASIAKLDQRLKQFTSFTAKPPERSLFNGHAPAKLDARRSILETYMDEMLNTPFDTTTALEVCKYLSSNVLPPNSDDNVSLGDSGSEISGTKTGPDGRMMRSGYLTKKGKNFGGWKARFFVLGGPHLKYYETPGGAHLGTIKLQNAQIGKQSQSNETHSPTRAASGEELDNQYRHAFLILEPKKKDSSSHVKHVLCAESDRERDRWVQTLLQWIDYRDPDDPEPTGRPGTGHDRQASGPNDRPSTAKSRKGGHKSSHHHPSDSDTLVGLRYDTTQAGDAPQLTPARPKTSGGLPDHPHGHGFEGLSAQASKLISGPKDPQVISDSTSWGNRSGLTIPTTEEKKQRKRSFFGFGPKTRSSSDGQDSLFGGSETGSNATPPQNGYHGPVRQAFGVPLAEAVRFCSPVDVNVPLPAVVYRCIQYLDAKDAILEEGIFRLSGSNLVIKQLRERFNTEGDINLVTDPQFYDIHAIAGLLKLYLRELPTTILTRDLHLEFLATVEIADRTDKMAVLNELVLRLPQANATLLKYLIGFLIKIINNSDINKMTVRNVGIVFSPTLNIPAPVFAMFLQNYEDIFGIDPEVYELPSPVSEPDMPSRFADAPPRFDLPARPSTSGSGSSHSHLRKDPVREVRSTPTPPLMGNPNAARASPPSGARQGYEPTYVTQLNAGQNSNGYGPQAGYEVHGLHPSARTAPAYDRSHYHSLVTTDTPTLSSLMELDPRLDPRLAAGSGDRPLSSNVAAAAAAQSRTSSPFSQLTGPIGSLLPPSHSDSDGAEPSDAPKAGLGASQHHDADADADGGDPKRPRACEACRGLKVRCEPDPNDEGPCRRCRKAGRNCVVTVPTRKRQKKTDSRVAELEKKIDALTASLQTRVAGGHAPSGSAAISYRPPPEHPSNSIRHLWKDTGNTNWGPSATTQSPISPGTASIPEHGGHHEHHGYHDQQQTGHHTPASTMVTATGQKRKFDGQAGVDRGPEVASGDPSYTGSYFSTIYQGDVVDRGVINMEKAADLFSKYNYEMIVHLPAVVFPPGFTVAELRKTKPTLFLAIMAVASSETPALQKVLQKEVMHVFADKVILTGDKSVEVVQALQVAVIWYWPPEHFEELKFYQLVHIAAVMALDIGLGQKLPQRRGKLLMESWRIHPSRRPTPPDPTSMESRRAWLTCYFLAANTSMALHRPNLIRWTSFMAECVKILETSPDAAPTDAYFCHLVWTHHLAEEVGIQFALDDPGVTVNINDPRTQYALRGMERDLEKYTASVQPDLMQRNFHVVNLYMHEMALHSGPTDHLRPPFSTDTLREGLVNNEALSAAHISALSATLGAIDGLLTTFLAMEIPSVRCLPVFNFVRVAYGLVMLIKLYFSASAPGSELGRVIDKDDMHVAKHLNALLDKFRAAAADERSRPASKFLVVLVMLRSWFHKQCKAEEAKDPALLPAPTSTSSSTHMPAQQPTNMHSNSANEHPRAANTPLQLLSEVATGTSTGAAAPGPSAGETMGHVFGRWSDVRQPAQPFFHDSTLAGNSNPESVGPGTGPSTNMSIGSSTDTPGADLAAAMAPGNPTLVPGIDPQSRGYASNLDYSLNAGFDLEGLGLGSGSQGMYESGVHMLLDEPWFSEMFEGIPGSGNVFNF</sequence>
<dbReference type="InterPro" id="IPR051089">
    <property type="entry name" value="prtT"/>
</dbReference>
<feature type="compositionally biased region" description="Pro residues" evidence="10">
    <location>
        <begin position="475"/>
        <end position="488"/>
    </location>
</feature>
<comment type="subcellular location">
    <subcellularLocation>
        <location evidence="1">Nucleus</location>
    </subcellularLocation>
</comment>
<dbReference type="Pfam" id="PF00172">
    <property type="entry name" value="Zn_clus"/>
    <property type="match status" value="1"/>
</dbReference>
<dbReference type="GO" id="GO:0008270">
    <property type="term" value="F:zinc ion binding"/>
    <property type="evidence" value="ECO:0007669"/>
    <property type="project" value="InterPro"/>
</dbReference>
<dbReference type="CDD" id="cd00067">
    <property type="entry name" value="GAL4"/>
    <property type="match status" value="1"/>
</dbReference>
<feature type="compositionally biased region" description="Low complexity" evidence="10">
    <location>
        <begin position="462"/>
        <end position="474"/>
    </location>
</feature>
<gene>
    <name evidence="14" type="ORF">EDB81DRAFT_635957</name>
</gene>
<dbReference type="InterPro" id="IPR008936">
    <property type="entry name" value="Rho_GTPase_activation_prot"/>
</dbReference>
<feature type="region of interest" description="Disordered" evidence="10">
    <location>
        <begin position="1669"/>
        <end position="1748"/>
    </location>
</feature>
<dbReference type="Pfam" id="PF00620">
    <property type="entry name" value="RhoGAP"/>
    <property type="match status" value="1"/>
</dbReference>
<dbReference type="FunFam" id="2.30.29.30:FF:000452">
    <property type="entry name" value="Rho GTPase activator (Bem3)"/>
    <property type="match status" value="1"/>
</dbReference>
<feature type="domain" description="PH" evidence="11">
    <location>
        <begin position="898"/>
        <end position="1015"/>
    </location>
</feature>
<dbReference type="PROSITE" id="PS50003">
    <property type="entry name" value="PH_DOMAIN"/>
    <property type="match status" value="1"/>
</dbReference>
<accession>A0A9P9JPY7</accession>
<evidence type="ECO:0000256" key="6">
    <source>
        <dbReference type="ARBA" id="ARBA00023125"/>
    </source>
</evidence>
<feature type="coiled-coil region" evidence="9">
    <location>
        <begin position="312"/>
        <end position="339"/>
    </location>
</feature>
<evidence type="ECO:0000259" key="11">
    <source>
        <dbReference type="PROSITE" id="PS50003"/>
    </source>
</evidence>
<feature type="compositionally biased region" description="Low complexity" evidence="10">
    <location>
        <begin position="2225"/>
        <end position="2238"/>
    </location>
</feature>
<dbReference type="GO" id="GO:0007165">
    <property type="term" value="P:signal transduction"/>
    <property type="evidence" value="ECO:0007669"/>
    <property type="project" value="InterPro"/>
</dbReference>
<protein>
    <recommendedName>
        <fullName evidence="16">RhoGAP-domain-containing protein</fullName>
    </recommendedName>
</protein>
<feature type="compositionally biased region" description="Polar residues" evidence="10">
    <location>
        <begin position="2239"/>
        <end position="2254"/>
    </location>
</feature>
<dbReference type="PROSITE" id="PS00463">
    <property type="entry name" value="ZN2_CY6_FUNGAL_1"/>
    <property type="match status" value="1"/>
</dbReference>
<keyword evidence="6" id="KW-0238">DNA-binding</keyword>
<dbReference type="Pfam" id="PF00169">
    <property type="entry name" value="PH"/>
    <property type="match status" value="1"/>
</dbReference>
<dbReference type="Gene3D" id="1.10.555.10">
    <property type="entry name" value="Rho GTPase activation protein"/>
    <property type="match status" value="1"/>
</dbReference>
<feature type="compositionally biased region" description="Basic and acidic residues" evidence="10">
    <location>
        <begin position="445"/>
        <end position="455"/>
    </location>
</feature>
<evidence type="ECO:0000256" key="4">
    <source>
        <dbReference type="ARBA" id="ARBA00022833"/>
    </source>
</evidence>
<keyword evidence="3" id="KW-0479">Metal-binding</keyword>
<proteinExistence type="predicted"/>
<feature type="region of interest" description="Disordered" evidence="10">
    <location>
        <begin position="1016"/>
        <end position="1185"/>
    </location>
</feature>
<dbReference type="InterPro" id="IPR001849">
    <property type="entry name" value="PH_domain"/>
</dbReference>
<dbReference type="OrthoDB" id="185175at2759"/>
<dbReference type="EMBL" id="JAGMUV010000002">
    <property type="protein sequence ID" value="KAH7171170.1"/>
    <property type="molecule type" value="Genomic_DNA"/>
</dbReference>
<keyword evidence="4" id="KW-0862">Zinc</keyword>
<dbReference type="GO" id="GO:0000976">
    <property type="term" value="F:transcription cis-regulatory region binding"/>
    <property type="evidence" value="ECO:0007669"/>
    <property type="project" value="TreeGrafter"/>
</dbReference>
<dbReference type="CDD" id="cd12148">
    <property type="entry name" value="fungal_TF_MHR"/>
    <property type="match status" value="1"/>
</dbReference>
<feature type="region of interest" description="Disordered" evidence="10">
    <location>
        <begin position="375"/>
        <end position="624"/>
    </location>
</feature>
<feature type="region of interest" description="Disordered" evidence="10">
    <location>
        <begin position="1"/>
        <end position="58"/>
    </location>
</feature>
<dbReference type="InterPro" id="IPR011993">
    <property type="entry name" value="PH-like_dom_sf"/>
</dbReference>
<feature type="region of interest" description="Disordered" evidence="10">
    <location>
        <begin position="102"/>
        <end position="202"/>
    </location>
</feature>
<feature type="compositionally biased region" description="Polar residues" evidence="10">
    <location>
        <begin position="1703"/>
        <end position="1722"/>
    </location>
</feature>
<feature type="region of interest" description="Disordered" evidence="10">
    <location>
        <begin position="1386"/>
        <end position="1457"/>
    </location>
</feature>
<feature type="compositionally biased region" description="Polar residues" evidence="10">
    <location>
        <begin position="1739"/>
        <end position="1748"/>
    </location>
</feature>
<feature type="compositionally biased region" description="Low complexity" evidence="10">
    <location>
        <begin position="12"/>
        <end position="58"/>
    </location>
</feature>
<dbReference type="GO" id="GO:0005096">
    <property type="term" value="F:GTPase activator activity"/>
    <property type="evidence" value="ECO:0007669"/>
    <property type="project" value="UniProtKB-KW"/>
</dbReference>
<reference evidence="14" key="1">
    <citation type="journal article" date="2021" name="Nat. Commun.">
        <title>Genetic determinants of endophytism in the Arabidopsis root mycobiome.</title>
        <authorList>
            <person name="Mesny F."/>
            <person name="Miyauchi S."/>
            <person name="Thiergart T."/>
            <person name="Pickel B."/>
            <person name="Atanasova L."/>
            <person name="Karlsson M."/>
            <person name="Huettel B."/>
            <person name="Barry K.W."/>
            <person name="Haridas S."/>
            <person name="Chen C."/>
            <person name="Bauer D."/>
            <person name="Andreopoulos W."/>
            <person name="Pangilinan J."/>
            <person name="LaButti K."/>
            <person name="Riley R."/>
            <person name="Lipzen A."/>
            <person name="Clum A."/>
            <person name="Drula E."/>
            <person name="Henrissat B."/>
            <person name="Kohler A."/>
            <person name="Grigoriev I.V."/>
            <person name="Martin F.M."/>
            <person name="Hacquard S."/>
        </authorList>
    </citation>
    <scope>NUCLEOTIDE SEQUENCE</scope>
    <source>
        <strain evidence="14">MPI-CAGE-AT-0147</strain>
    </source>
</reference>